<dbReference type="EMBL" id="GL883113">
    <property type="protein sequence ID" value="EGG05314.1"/>
    <property type="molecule type" value="Genomic_DNA"/>
</dbReference>
<dbReference type="InterPro" id="IPR052953">
    <property type="entry name" value="Ser-rich/MCO-related"/>
</dbReference>
<evidence type="ECO:0000256" key="1">
    <source>
        <dbReference type="SAM" id="MobiDB-lite"/>
    </source>
</evidence>
<dbReference type="eggNOG" id="ENOG502SZ4R">
    <property type="taxonomic scope" value="Eukaryota"/>
</dbReference>
<dbReference type="AlphaFoldDB" id="F4RQK3"/>
<dbReference type="PANTHER" id="PTHR34883:SF15">
    <property type="entry name" value="EXTRACELLULAR SERINE-RICH PROTEIN"/>
    <property type="match status" value="1"/>
</dbReference>
<dbReference type="HOGENOM" id="CLU_465503_0_0_1"/>
<feature type="compositionally biased region" description="Pro residues" evidence="1">
    <location>
        <begin position="506"/>
        <end position="519"/>
    </location>
</feature>
<name>F4RQK3_MELLP</name>
<evidence type="ECO:0000313" key="4">
    <source>
        <dbReference type="Proteomes" id="UP000001072"/>
    </source>
</evidence>
<feature type="compositionally biased region" description="Polar residues" evidence="1">
    <location>
        <begin position="112"/>
        <end position="134"/>
    </location>
</feature>
<feature type="region of interest" description="Disordered" evidence="1">
    <location>
        <begin position="364"/>
        <end position="421"/>
    </location>
</feature>
<gene>
    <name evidence="3" type="ORF">MELLADRAFT_87968</name>
</gene>
<feature type="compositionally biased region" description="Polar residues" evidence="1">
    <location>
        <begin position="537"/>
        <end position="569"/>
    </location>
</feature>
<reference evidence="4" key="1">
    <citation type="journal article" date="2011" name="Proc. Natl. Acad. Sci. U.S.A.">
        <title>Obligate biotrophy features unraveled by the genomic analysis of rust fungi.</title>
        <authorList>
            <person name="Duplessis S."/>
            <person name="Cuomo C.A."/>
            <person name="Lin Y.-C."/>
            <person name="Aerts A."/>
            <person name="Tisserant E."/>
            <person name="Veneault-Fourrey C."/>
            <person name="Joly D.L."/>
            <person name="Hacquard S."/>
            <person name="Amselem J."/>
            <person name="Cantarel B.L."/>
            <person name="Chiu R."/>
            <person name="Coutinho P.M."/>
            <person name="Feau N."/>
            <person name="Field M."/>
            <person name="Frey P."/>
            <person name="Gelhaye E."/>
            <person name="Goldberg J."/>
            <person name="Grabherr M.G."/>
            <person name="Kodira C.D."/>
            <person name="Kohler A."/>
            <person name="Kuees U."/>
            <person name="Lindquist E.A."/>
            <person name="Lucas S.M."/>
            <person name="Mago R."/>
            <person name="Mauceli E."/>
            <person name="Morin E."/>
            <person name="Murat C."/>
            <person name="Pangilinan J.L."/>
            <person name="Park R."/>
            <person name="Pearson M."/>
            <person name="Quesneville H."/>
            <person name="Rouhier N."/>
            <person name="Sakthikumar S."/>
            <person name="Salamov A.A."/>
            <person name="Schmutz J."/>
            <person name="Selles B."/>
            <person name="Shapiro H."/>
            <person name="Tanguay P."/>
            <person name="Tuskan G.A."/>
            <person name="Henrissat B."/>
            <person name="Van de Peer Y."/>
            <person name="Rouze P."/>
            <person name="Ellis J.G."/>
            <person name="Dodds P.N."/>
            <person name="Schein J.E."/>
            <person name="Zhong S."/>
            <person name="Hamelin R.C."/>
            <person name="Grigoriev I.V."/>
            <person name="Szabo L.J."/>
            <person name="Martin F."/>
        </authorList>
    </citation>
    <scope>NUCLEOTIDE SEQUENCE [LARGE SCALE GENOMIC DNA]</scope>
    <source>
        <strain evidence="4">98AG31 / pathotype 3-4-7</strain>
    </source>
</reference>
<dbReference type="Gene3D" id="2.60.40.420">
    <property type="entry name" value="Cupredoxins - blue copper proteins"/>
    <property type="match status" value="1"/>
</dbReference>
<protein>
    <recommendedName>
        <fullName evidence="5">Secreted protein</fullName>
    </recommendedName>
</protein>
<keyword evidence="4" id="KW-1185">Reference proteome</keyword>
<dbReference type="GeneID" id="18934719"/>
<keyword evidence="2" id="KW-0732">Signal</keyword>
<dbReference type="Proteomes" id="UP000001072">
    <property type="component" value="Unassembled WGS sequence"/>
</dbReference>
<dbReference type="InterPro" id="IPR008972">
    <property type="entry name" value="Cupredoxin"/>
</dbReference>
<feature type="compositionally biased region" description="Polar residues" evidence="1">
    <location>
        <begin position="520"/>
        <end position="529"/>
    </location>
</feature>
<accession>F4RQK3</accession>
<feature type="compositionally biased region" description="Polar residues" evidence="1">
    <location>
        <begin position="202"/>
        <end position="216"/>
    </location>
</feature>
<evidence type="ECO:0000256" key="2">
    <source>
        <dbReference type="SAM" id="SignalP"/>
    </source>
</evidence>
<feature type="compositionally biased region" description="Polar residues" evidence="1">
    <location>
        <begin position="297"/>
        <end position="319"/>
    </location>
</feature>
<feature type="compositionally biased region" description="Low complexity" evidence="1">
    <location>
        <begin position="148"/>
        <end position="173"/>
    </location>
</feature>
<sequence length="629" mass="63842">MYLTKSITFSVALGLSHAMSSLQAQNSSSETPSNSTGNNHIVNVAKDGLTFEPPNVKAQKGDTITFVFFQGGHSVTQTHFDNPCSGTKSASTPLCQLPPPLLSTSVPTETSAQSSYPTIATPTDVSATNVTGGTQPALPSVDTPPPVSSVSDYPTSSSNTSAPPSIDIPSSPDVPTETSPTSFPSEGLGTPPIIPANATPAVNCTSGGTPNITSSEQPPPTDPVVAPPAANEGIVSSVSSGMGTGMDTQPPQVCDAKCIEVTGACQMSADCTLQQQSPVTTKCKIEDGVCKICGQNTNANSSQNPDSNANADTTSSDETALTPPAEVNSGNAPPQDGSVNHWRQKRSSELHPISRRQAQIDGASMFPQETPNDPNNNAIAAPVNPTLSDQTAANPTDPSTPSTTNYTDPSTLSQDGPGLDSGLVKVDDASKSTGIQWKITITDDSKPLWFMSAGQNDCTSGMVFAVNAPESGHTASEFASIAKTSTCASPYPSCTKLSGDGATASSPPPKCAASAPPPDQNGTITSGSPPTDPTVPLTPSSNDTAPPSSNDTAPPSSNDTAPPSNNDTAPPTVVSATGTNPPPATPPAQTYPPVANASSGGDSTGEQSSNGTSSSTKHFEGVFGMEMDP</sequence>
<dbReference type="SUPFAM" id="SSF49503">
    <property type="entry name" value="Cupredoxins"/>
    <property type="match status" value="1"/>
</dbReference>
<organism evidence="4">
    <name type="scientific">Melampsora larici-populina (strain 98AG31 / pathotype 3-4-7)</name>
    <name type="common">Poplar leaf rust fungus</name>
    <dbReference type="NCBI Taxonomy" id="747676"/>
    <lineage>
        <taxon>Eukaryota</taxon>
        <taxon>Fungi</taxon>
        <taxon>Dikarya</taxon>
        <taxon>Basidiomycota</taxon>
        <taxon>Pucciniomycotina</taxon>
        <taxon>Pucciniomycetes</taxon>
        <taxon>Pucciniales</taxon>
        <taxon>Melampsoraceae</taxon>
        <taxon>Melampsora</taxon>
    </lineage>
</organism>
<feature type="compositionally biased region" description="Polar residues" evidence="1">
    <location>
        <begin position="596"/>
        <end position="616"/>
    </location>
</feature>
<feature type="signal peptide" evidence="2">
    <location>
        <begin position="1"/>
        <end position="18"/>
    </location>
</feature>
<proteinExistence type="predicted"/>
<dbReference type="OrthoDB" id="1921208at2759"/>
<feature type="chain" id="PRO_5003317867" description="Secreted protein" evidence="2">
    <location>
        <begin position="19"/>
        <end position="629"/>
    </location>
</feature>
<evidence type="ECO:0008006" key="5">
    <source>
        <dbReference type="Google" id="ProtNLM"/>
    </source>
</evidence>
<evidence type="ECO:0000313" key="3">
    <source>
        <dbReference type="EMBL" id="EGG05314.1"/>
    </source>
</evidence>
<dbReference type="VEuPathDB" id="FungiDB:MELLADRAFT_87968"/>
<feature type="region of interest" description="Disordered" evidence="1">
    <location>
        <begin position="297"/>
        <end position="345"/>
    </location>
</feature>
<dbReference type="InParanoid" id="F4RQK3"/>
<dbReference type="KEGG" id="mlr:MELLADRAFT_87968"/>
<dbReference type="RefSeq" id="XP_007411236.1">
    <property type="nucleotide sequence ID" value="XM_007411174.1"/>
</dbReference>
<feature type="region of interest" description="Disordered" evidence="1">
    <location>
        <begin position="497"/>
        <end position="629"/>
    </location>
</feature>
<feature type="region of interest" description="Disordered" evidence="1">
    <location>
        <begin position="103"/>
        <end position="223"/>
    </location>
</feature>
<feature type="compositionally biased region" description="Pro residues" evidence="1">
    <location>
        <begin position="580"/>
        <end position="590"/>
    </location>
</feature>
<feature type="compositionally biased region" description="Low complexity" evidence="1">
    <location>
        <begin position="371"/>
        <end position="411"/>
    </location>
</feature>
<dbReference type="PANTHER" id="PTHR34883">
    <property type="entry name" value="SERINE-RICH PROTEIN, PUTATIVE-RELATED-RELATED"/>
    <property type="match status" value="1"/>
</dbReference>